<proteinExistence type="predicted"/>
<protein>
    <submittedName>
        <fullName evidence="1">Nucleotide-diphospho-sugar transferase</fullName>
    </submittedName>
</protein>
<reference evidence="1" key="1">
    <citation type="submission" date="2023-05" db="EMBL/GenBank/DDBJ databases">
        <authorList>
            <person name="Zhang X."/>
        </authorList>
    </citation>
    <scope>NUCLEOTIDE SEQUENCE</scope>
    <source>
        <strain evidence="1">YF14B1</strain>
    </source>
</reference>
<dbReference type="EMBL" id="JASJOS010000007">
    <property type="protein sequence ID" value="MDJ1482397.1"/>
    <property type="molecule type" value="Genomic_DNA"/>
</dbReference>
<dbReference type="AlphaFoldDB" id="A0AAE3QN33"/>
<dbReference type="Proteomes" id="UP001241110">
    <property type="component" value="Unassembled WGS sequence"/>
</dbReference>
<dbReference type="Gene3D" id="3.90.550.10">
    <property type="entry name" value="Spore Coat Polysaccharide Biosynthesis Protein SpsA, Chain A"/>
    <property type="match status" value="1"/>
</dbReference>
<keyword evidence="1" id="KW-0808">Transferase</keyword>
<dbReference type="InterPro" id="IPR029044">
    <property type="entry name" value="Nucleotide-diphossugar_trans"/>
</dbReference>
<dbReference type="SUPFAM" id="SSF53448">
    <property type="entry name" value="Nucleotide-diphospho-sugar transferases"/>
    <property type="match status" value="1"/>
</dbReference>
<comment type="caution">
    <text evidence="1">The sequence shown here is derived from an EMBL/GenBank/DDBJ whole genome shotgun (WGS) entry which is preliminary data.</text>
</comment>
<organism evidence="1 2">
    <name type="scientific">Xanthocytophaga flava</name>
    <dbReference type="NCBI Taxonomy" id="3048013"/>
    <lineage>
        <taxon>Bacteria</taxon>
        <taxon>Pseudomonadati</taxon>
        <taxon>Bacteroidota</taxon>
        <taxon>Cytophagia</taxon>
        <taxon>Cytophagales</taxon>
        <taxon>Rhodocytophagaceae</taxon>
        <taxon>Xanthocytophaga</taxon>
    </lineage>
</organism>
<sequence length="321" mass="38098">MFNTPILFLIFNRPDTTIRVFEEIRKIQPKYLFIAADGPRLNKEGDKEKCEEVRKYVLEHIDWACDVKTLFRDQNLGCGLAVSQAISWFFEHVEKGIILEDDCLPTLSFFHFCELMLNRYEDNEQVKIISGTNHLFSEFDAKNGYFFSNLGNIWGWASWRRTWHDYSFTMEGYPAFLQSGLLENKIKNKRIALWLREIMDSVWNTPEELQTWDIQFIYSLLRRDGLGIIPYRNLIQNIGFQGTHTYNIEANHPLLFMSVKDLDVNQLLHPLMIKVDTKTENKTFNNIIKYAFQETFLNKVRAIIPLFLRKTYQQLKQFIQH</sequence>
<evidence type="ECO:0000313" key="2">
    <source>
        <dbReference type="Proteomes" id="UP001241110"/>
    </source>
</evidence>
<accession>A0AAE3QN33</accession>
<dbReference type="RefSeq" id="WP_313981463.1">
    <property type="nucleotide sequence ID" value="NZ_JASJOS010000007.1"/>
</dbReference>
<evidence type="ECO:0000313" key="1">
    <source>
        <dbReference type="EMBL" id="MDJ1482397.1"/>
    </source>
</evidence>
<dbReference type="GO" id="GO:0016740">
    <property type="term" value="F:transferase activity"/>
    <property type="evidence" value="ECO:0007669"/>
    <property type="project" value="UniProtKB-KW"/>
</dbReference>
<gene>
    <name evidence="1" type="ORF">QNI16_17965</name>
</gene>
<name>A0AAE3QN33_9BACT</name>